<organism evidence="1 2">
    <name type="scientific">Parnassius apollo</name>
    <name type="common">Apollo butterfly</name>
    <name type="synonym">Papilio apollo</name>
    <dbReference type="NCBI Taxonomy" id="110799"/>
    <lineage>
        <taxon>Eukaryota</taxon>
        <taxon>Metazoa</taxon>
        <taxon>Ecdysozoa</taxon>
        <taxon>Arthropoda</taxon>
        <taxon>Hexapoda</taxon>
        <taxon>Insecta</taxon>
        <taxon>Pterygota</taxon>
        <taxon>Neoptera</taxon>
        <taxon>Endopterygota</taxon>
        <taxon>Lepidoptera</taxon>
        <taxon>Glossata</taxon>
        <taxon>Ditrysia</taxon>
        <taxon>Papilionoidea</taxon>
        <taxon>Papilionidae</taxon>
        <taxon>Parnassiinae</taxon>
        <taxon>Parnassini</taxon>
        <taxon>Parnassius</taxon>
        <taxon>Parnassius</taxon>
    </lineage>
</organism>
<protein>
    <submittedName>
        <fullName evidence="1">(apollo) hypothetical protein</fullName>
    </submittedName>
</protein>
<keyword evidence="2" id="KW-1185">Reference proteome</keyword>
<dbReference type="Proteomes" id="UP000691718">
    <property type="component" value="Unassembled WGS sequence"/>
</dbReference>
<dbReference type="AlphaFoldDB" id="A0A8S3Y323"/>
<evidence type="ECO:0000313" key="2">
    <source>
        <dbReference type="Proteomes" id="UP000691718"/>
    </source>
</evidence>
<comment type="caution">
    <text evidence="1">The sequence shown here is derived from an EMBL/GenBank/DDBJ whole genome shotgun (WGS) entry which is preliminary data.</text>
</comment>
<name>A0A8S3Y323_PARAO</name>
<proteinExistence type="predicted"/>
<dbReference type="EMBL" id="CAJQZP010001479">
    <property type="protein sequence ID" value="CAG5049760.1"/>
    <property type="molecule type" value="Genomic_DNA"/>
</dbReference>
<dbReference type="OrthoDB" id="7477068at2759"/>
<sequence>MQTEQNSALVSKIHSTLRSNILNEEDPLTYYTNETILQASIGPTPYLSPKEIKPLLSPYVPLGTRKRKIQKSEVLTSTPVKKEPKAKLVKANNKVLKNIKNKDLNTKIKPTLEKKTDTT</sequence>
<gene>
    <name evidence="1" type="ORF">PAPOLLO_LOCUS24583</name>
</gene>
<evidence type="ECO:0000313" key="1">
    <source>
        <dbReference type="EMBL" id="CAG5049760.1"/>
    </source>
</evidence>
<accession>A0A8S3Y323</accession>
<reference evidence="1" key="1">
    <citation type="submission" date="2021-04" db="EMBL/GenBank/DDBJ databases">
        <authorList>
            <person name="Tunstrom K."/>
        </authorList>
    </citation>
    <scope>NUCLEOTIDE SEQUENCE</scope>
</reference>